<protein>
    <submittedName>
        <fullName evidence="1">Endoribonuclease L-PSP</fullName>
    </submittedName>
</protein>
<dbReference type="Proteomes" id="UP000002218">
    <property type="component" value="Chromosome"/>
</dbReference>
<dbReference type="STRING" id="479431.Namu_2433"/>
<dbReference type="PANTHER" id="PTHR11803">
    <property type="entry name" value="2-IMINOBUTANOATE/2-IMINOPROPANOATE DEAMINASE RIDA"/>
    <property type="match status" value="1"/>
</dbReference>
<organism evidence="1 2">
    <name type="scientific">Nakamurella multipartita (strain ATCC 700099 / DSM 44233 / CIP 104796 / JCM 9543 / NBRC 105858 / Y-104)</name>
    <name type="common">Microsphaera multipartita</name>
    <dbReference type="NCBI Taxonomy" id="479431"/>
    <lineage>
        <taxon>Bacteria</taxon>
        <taxon>Bacillati</taxon>
        <taxon>Actinomycetota</taxon>
        <taxon>Actinomycetes</taxon>
        <taxon>Nakamurellales</taxon>
        <taxon>Nakamurellaceae</taxon>
        <taxon>Nakamurella</taxon>
    </lineage>
</organism>
<gene>
    <name evidence="1" type="ordered locus">Namu_2433</name>
</gene>
<dbReference type="RefSeq" id="WP_015747693.1">
    <property type="nucleotide sequence ID" value="NC_013235.1"/>
</dbReference>
<dbReference type="AlphaFoldDB" id="C8X6E9"/>
<dbReference type="Gene3D" id="3.30.1330.40">
    <property type="entry name" value="RutC-like"/>
    <property type="match status" value="1"/>
</dbReference>
<keyword evidence="2" id="KW-1185">Reference proteome</keyword>
<evidence type="ECO:0000313" key="1">
    <source>
        <dbReference type="EMBL" id="ACV78804.1"/>
    </source>
</evidence>
<dbReference type="InParanoid" id="C8X6E9"/>
<sequence length="125" mass="13294">MSKTCLSTELSSPPGGPYSQIVIHDGLVYLAGSTPHRPGSGDLVDGDFDEQARRAFDNLQALAVAAGTDLANALKVTVYLRDMANFPAMNDLFGKYMGDRPPVRTTIPVDLPGFEIEIDAILAAA</sequence>
<name>C8X6E9_NAKMY</name>
<dbReference type="KEGG" id="nml:Namu_2433"/>
<dbReference type="Pfam" id="PF01042">
    <property type="entry name" value="Ribonuc_L-PSP"/>
    <property type="match status" value="1"/>
</dbReference>
<proteinExistence type="predicted"/>
<reference evidence="2" key="1">
    <citation type="submission" date="2009-09" db="EMBL/GenBank/DDBJ databases">
        <title>The complete genome of Nakamurella multipartita DSM 44233.</title>
        <authorList>
            <consortium name="US DOE Joint Genome Institute (JGI-PGF)"/>
            <person name="Lucas S."/>
            <person name="Copeland A."/>
            <person name="Lapidus A."/>
            <person name="Glavina del Rio T."/>
            <person name="Dalin E."/>
            <person name="Tice H."/>
            <person name="Bruce D."/>
            <person name="Goodwin L."/>
            <person name="Pitluck S."/>
            <person name="Kyrpides N."/>
            <person name="Mavromatis K."/>
            <person name="Ivanova N."/>
            <person name="Ovchinnikova G."/>
            <person name="Sims D."/>
            <person name="Meincke L."/>
            <person name="Brettin T."/>
            <person name="Detter J.C."/>
            <person name="Han C."/>
            <person name="Larimer F."/>
            <person name="Land M."/>
            <person name="Hauser L."/>
            <person name="Markowitz V."/>
            <person name="Cheng J.-F."/>
            <person name="Hugenholtz P."/>
            <person name="Woyke T."/>
            <person name="Wu D."/>
            <person name="Klenk H.-P."/>
            <person name="Eisen J.A."/>
        </authorList>
    </citation>
    <scope>NUCLEOTIDE SEQUENCE [LARGE SCALE GENOMIC DNA]</scope>
    <source>
        <strain evidence="2">ATCC 700099 / DSM 44233 / CIP 104796 / JCM 9543 / NBRC 105858 / Y-104</strain>
    </source>
</reference>
<reference evidence="1 2" key="2">
    <citation type="journal article" date="2010" name="Stand. Genomic Sci.">
        <title>Complete genome sequence of Nakamurella multipartita type strain (Y-104).</title>
        <authorList>
            <person name="Tice H."/>
            <person name="Mayilraj S."/>
            <person name="Sims D."/>
            <person name="Lapidus A."/>
            <person name="Nolan M."/>
            <person name="Lucas S."/>
            <person name="Glavina Del Rio T."/>
            <person name="Copeland A."/>
            <person name="Cheng J.F."/>
            <person name="Meincke L."/>
            <person name="Bruce D."/>
            <person name="Goodwin L."/>
            <person name="Pitluck S."/>
            <person name="Ivanova N."/>
            <person name="Mavromatis K."/>
            <person name="Ovchinnikova G."/>
            <person name="Pati A."/>
            <person name="Chen A."/>
            <person name="Palaniappan K."/>
            <person name="Land M."/>
            <person name="Hauser L."/>
            <person name="Chang Y.J."/>
            <person name="Jeffries C.D."/>
            <person name="Detter J.C."/>
            <person name="Brettin T."/>
            <person name="Rohde M."/>
            <person name="Goker M."/>
            <person name="Bristow J."/>
            <person name="Eisen J.A."/>
            <person name="Markowitz V."/>
            <person name="Hugenholtz P."/>
            <person name="Kyrpides N.C."/>
            <person name="Klenk H.P."/>
            <person name="Chen F."/>
        </authorList>
    </citation>
    <scope>NUCLEOTIDE SEQUENCE [LARGE SCALE GENOMIC DNA]</scope>
    <source>
        <strain evidence="2">ATCC 700099 / DSM 44233 / CIP 104796 / JCM 9543 / NBRC 105858 / Y-104</strain>
    </source>
</reference>
<dbReference type="EMBL" id="CP001737">
    <property type="protein sequence ID" value="ACV78804.1"/>
    <property type="molecule type" value="Genomic_DNA"/>
</dbReference>
<dbReference type="GO" id="GO:0019239">
    <property type="term" value="F:deaminase activity"/>
    <property type="evidence" value="ECO:0007669"/>
    <property type="project" value="TreeGrafter"/>
</dbReference>
<dbReference type="HOGENOM" id="CLU_100715_7_3_11"/>
<dbReference type="PANTHER" id="PTHR11803:SF39">
    <property type="entry name" value="2-IMINOBUTANOATE_2-IMINOPROPANOATE DEAMINASE"/>
    <property type="match status" value="1"/>
</dbReference>
<dbReference type="SUPFAM" id="SSF55298">
    <property type="entry name" value="YjgF-like"/>
    <property type="match status" value="1"/>
</dbReference>
<dbReference type="CDD" id="cd00448">
    <property type="entry name" value="YjgF_YER057c_UK114_family"/>
    <property type="match status" value="1"/>
</dbReference>
<dbReference type="InterPro" id="IPR006175">
    <property type="entry name" value="YjgF/YER057c/UK114"/>
</dbReference>
<dbReference type="eggNOG" id="COG0251">
    <property type="taxonomic scope" value="Bacteria"/>
</dbReference>
<dbReference type="OrthoDB" id="8684161at2"/>
<dbReference type="GO" id="GO:0005829">
    <property type="term" value="C:cytosol"/>
    <property type="evidence" value="ECO:0007669"/>
    <property type="project" value="TreeGrafter"/>
</dbReference>
<dbReference type="InterPro" id="IPR035959">
    <property type="entry name" value="RutC-like_sf"/>
</dbReference>
<evidence type="ECO:0000313" key="2">
    <source>
        <dbReference type="Proteomes" id="UP000002218"/>
    </source>
</evidence>
<accession>C8X6E9</accession>